<sequence length="710" mass="78533">MKLLFQKLCSFGRFPPENALILRPIHPRSLCWNQMLATAKSPFSSSSSSSSRSAKMAIPDKSAAAAATSSPPEKQFDYSTWSQSSLISRIVELERQLDSHKSTNNGIDAVRGRNRLVESPAASRCPSSASSSSSTSTSYRRRTKKARVIDPSKYNTRFIALKFAYLGQRYNGYEHANGNFTPLPTIEEELWKALMKARLIFPQAVEADDVESGVPDGEGHRGEGRSHKIDWTGCQYSKCGRTDRGVSAFGQVVGIRVRSARPKRKVEKERKGVNAAAAGDVGSTAQPSAATATTDVYDSGVENPLGGLSLSSSEASETEDGWDDIADELPYITILNRVLPDDIRVLAWCPNPPPDFDARFSCRERRYRYFFTQPAFSPTPGPLGFLKRGREGQGLEQGGSAPQNSQFREGWLDIEAMREAAKYLIGSHDFRNFCKVDPSKQITNHVRHIYHADIELLNPKTKPLSYLGQPEFRAFETENGEKAVELATSDSSSSSNISIYTITIHGSAFLWHQVRHLASILFLVGQGLEPPSIIPELLDVEKNPCRPTYEIASDAPLVLWDCIFPDESSGSREDAMNWVYAGDSRTSKIGKGDNNKFGLGSTVDNLWSVWRQRKIDEILAGELLDLAVSQGDRGALARGGFKNFTTPDLENRSQKVFYGGNEGKFGGKYVPLMARRRLDPVEVINARYTKRPGKKAFAKGEQEDISNSES</sequence>
<dbReference type="InterPro" id="IPR020095">
    <property type="entry name" value="PsdUridine_synth_TruA_C"/>
</dbReference>
<dbReference type="InterPro" id="IPR020097">
    <property type="entry name" value="PsdUridine_synth_TruA_a/b_dom"/>
</dbReference>
<dbReference type="Pfam" id="PF01416">
    <property type="entry name" value="PseudoU_synth_1"/>
    <property type="match status" value="1"/>
</dbReference>
<dbReference type="GO" id="GO:0005634">
    <property type="term" value="C:nucleus"/>
    <property type="evidence" value="ECO:0007669"/>
    <property type="project" value="TreeGrafter"/>
</dbReference>
<evidence type="ECO:0000313" key="7">
    <source>
        <dbReference type="Proteomes" id="UP000091918"/>
    </source>
</evidence>
<evidence type="ECO:0000256" key="4">
    <source>
        <dbReference type="SAM" id="MobiDB-lite"/>
    </source>
</evidence>
<proteinExistence type="inferred from homology"/>
<feature type="compositionally biased region" description="Low complexity" evidence="4">
    <location>
        <begin position="283"/>
        <end position="292"/>
    </location>
</feature>
<dbReference type="Gene3D" id="3.30.70.660">
    <property type="entry name" value="Pseudouridine synthase I, catalytic domain, C-terminal subdomain"/>
    <property type="match status" value="1"/>
</dbReference>
<dbReference type="AlphaFoldDB" id="A0A1B7NLH3"/>
<dbReference type="Gene3D" id="3.30.70.580">
    <property type="entry name" value="Pseudouridine synthase I, catalytic domain, N-terminal subdomain"/>
    <property type="match status" value="1"/>
</dbReference>
<organism evidence="6 7">
    <name type="scientific">Emergomyces africanus</name>
    <dbReference type="NCBI Taxonomy" id="1955775"/>
    <lineage>
        <taxon>Eukaryota</taxon>
        <taxon>Fungi</taxon>
        <taxon>Dikarya</taxon>
        <taxon>Ascomycota</taxon>
        <taxon>Pezizomycotina</taxon>
        <taxon>Eurotiomycetes</taxon>
        <taxon>Eurotiomycetidae</taxon>
        <taxon>Onygenales</taxon>
        <taxon>Ajellomycetaceae</taxon>
        <taxon>Emergomyces</taxon>
    </lineage>
</organism>
<dbReference type="GO" id="GO:0009982">
    <property type="term" value="F:pseudouridine synthase activity"/>
    <property type="evidence" value="ECO:0007669"/>
    <property type="project" value="InterPro"/>
</dbReference>
<dbReference type="OrthoDB" id="25767at2759"/>
<gene>
    <name evidence="6" type="ORF">ACJ72_08053</name>
</gene>
<accession>A0A1B7NLH3</accession>
<dbReference type="GO" id="GO:0003723">
    <property type="term" value="F:RNA binding"/>
    <property type="evidence" value="ECO:0007669"/>
    <property type="project" value="InterPro"/>
</dbReference>
<evidence type="ECO:0000259" key="5">
    <source>
        <dbReference type="Pfam" id="PF01416"/>
    </source>
</evidence>
<comment type="similarity">
    <text evidence="1">Belongs to the tRNA pseudouridine synthase TruA family.</text>
</comment>
<evidence type="ECO:0000256" key="1">
    <source>
        <dbReference type="ARBA" id="ARBA00009375"/>
    </source>
</evidence>
<keyword evidence="3" id="KW-0413">Isomerase</keyword>
<dbReference type="InterPro" id="IPR020103">
    <property type="entry name" value="PsdUridine_synth_cat_dom_sf"/>
</dbReference>
<dbReference type="GO" id="GO:0005737">
    <property type="term" value="C:cytoplasm"/>
    <property type="evidence" value="ECO:0007669"/>
    <property type="project" value="TreeGrafter"/>
</dbReference>
<evidence type="ECO:0000313" key="6">
    <source>
        <dbReference type="EMBL" id="OAX77645.1"/>
    </source>
</evidence>
<dbReference type="InterPro" id="IPR001406">
    <property type="entry name" value="PsdUridine_synth_TruA"/>
</dbReference>
<dbReference type="PANTHER" id="PTHR11142">
    <property type="entry name" value="PSEUDOURIDYLATE SYNTHASE"/>
    <property type="match status" value="1"/>
</dbReference>
<feature type="region of interest" description="Disordered" evidence="4">
    <location>
        <begin position="118"/>
        <end position="144"/>
    </location>
</feature>
<dbReference type="GO" id="GO:1990481">
    <property type="term" value="P:mRNA pseudouridine synthesis"/>
    <property type="evidence" value="ECO:0007669"/>
    <property type="project" value="TreeGrafter"/>
</dbReference>
<dbReference type="GO" id="GO:0031119">
    <property type="term" value="P:tRNA pseudouridine synthesis"/>
    <property type="evidence" value="ECO:0007669"/>
    <property type="project" value="TreeGrafter"/>
</dbReference>
<dbReference type="STRING" id="1658172.A0A1B7NLH3"/>
<dbReference type="Proteomes" id="UP000091918">
    <property type="component" value="Unassembled WGS sequence"/>
</dbReference>
<feature type="domain" description="Pseudouridine synthase I TruA alpha/beta" evidence="5">
    <location>
        <begin position="420"/>
        <end position="565"/>
    </location>
</feature>
<keyword evidence="2" id="KW-0819">tRNA processing</keyword>
<dbReference type="InterPro" id="IPR020094">
    <property type="entry name" value="TruA/RsuA/RluB/E/F_N"/>
</dbReference>
<dbReference type="EMBL" id="LGUA01002227">
    <property type="protein sequence ID" value="OAX77645.1"/>
    <property type="molecule type" value="Genomic_DNA"/>
</dbReference>
<protein>
    <submittedName>
        <fullName evidence="6">tRNA pseudouridine(38-40) synthase</fullName>
    </submittedName>
</protein>
<name>A0A1B7NLH3_9EURO</name>
<evidence type="ECO:0000256" key="2">
    <source>
        <dbReference type="ARBA" id="ARBA00022694"/>
    </source>
</evidence>
<feature type="compositionally biased region" description="Low complexity" evidence="4">
    <location>
        <begin position="119"/>
        <end position="138"/>
    </location>
</feature>
<feature type="region of interest" description="Disordered" evidence="4">
    <location>
        <begin position="260"/>
        <end position="292"/>
    </location>
</feature>
<keyword evidence="7" id="KW-1185">Reference proteome</keyword>
<dbReference type="SUPFAM" id="SSF55120">
    <property type="entry name" value="Pseudouridine synthase"/>
    <property type="match status" value="1"/>
</dbReference>
<comment type="caution">
    <text evidence="6">The sequence shown here is derived from an EMBL/GenBank/DDBJ whole genome shotgun (WGS) entry which is preliminary data.</text>
</comment>
<evidence type="ECO:0000256" key="3">
    <source>
        <dbReference type="ARBA" id="ARBA00023235"/>
    </source>
</evidence>
<reference evidence="6 7" key="1">
    <citation type="submission" date="2015-07" db="EMBL/GenBank/DDBJ databases">
        <title>Emmonsia species relationships and genome sequence.</title>
        <authorList>
            <person name="Cuomo C.A."/>
            <person name="Schwartz I.S."/>
            <person name="Kenyon C."/>
            <person name="de Hoog G.S."/>
            <person name="Govender N.P."/>
            <person name="Botha A."/>
            <person name="Moreno L."/>
            <person name="de Vries M."/>
            <person name="Munoz J.F."/>
            <person name="Stielow J.B."/>
        </authorList>
    </citation>
    <scope>NUCLEOTIDE SEQUENCE [LARGE SCALE GENOMIC DNA]</scope>
    <source>
        <strain evidence="6 7">CBS 136260</strain>
    </source>
</reference>
<dbReference type="PANTHER" id="PTHR11142:SF5">
    <property type="entry name" value="TRNA PSEUDOURIDINE(38_39) SYNTHASE"/>
    <property type="match status" value="1"/>
</dbReference>
<dbReference type="HAMAP" id="MF_00171">
    <property type="entry name" value="TruA"/>
    <property type="match status" value="1"/>
</dbReference>